<evidence type="ECO:0000256" key="1">
    <source>
        <dbReference type="SAM" id="MobiDB-lite"/>
    </source>
</evidence>
<dbReference type="InterPro" id="IPR021264">
    <property type="entry name" value="AFUB_079030/YDR124W-like"/>
</dbReference>
<dbReference type="AlphaFoldDB" id="A0A4V1C5I5"/>
<dbReference type="InterPro" id="IPR047092">
    <property type="entry name" value="AFUB_07903/YDR124W-like_hel"/>
</dbReference>
<evidence type="ECO:0000313" key="3">
    <source>
        <dbReference type="EMBL" id="QBZ56505.1"/>
    </source>
</evidence>
<accession>A0A4V1C5I5</accession>
<feature type="region of interest" description="Disordered" evidence="1">
    <location>
        <begin position="190"/>
        <end position="227"/>
    </location>
</feature>
<dbReference type="VEuPathDB" id="FungiDB:M_BR32_EuGene_00013221"/>
<dbReference type="Proteomes" id="UP000294847">
    <property type="component" value="Chromosome 2"/>
</dbReference>
<dbReference type="PANTHER" id="PTHR36102:SF1">
    <property type="entry name" value="YDR124W-LIKE HELICAL BUNDLE DOMAIN-CONTAINING PROTEIN"/>
    <property type="match status" value="1"/>
</dbReference>
<dbReference type="EMBL" id="CP034205">
    <property type="protein sequence ID" value="QBZ56505.1"/>
    <property type="molecule type" value="Genomic_DNA"/>
</dbReference>
<gene>
    <name evidence="3" type="ORF">PoMZ_01414</name>
</gene>
<name>A0A4V1C5I5_PYROR</name>
<dbReference type="PANTHER" id="PTHR36102">
    <property type="entry name" value="CHROMOSOME 10, WHOLE GENOME SHOTGUN SEQUENCE"/>
    <property type="match status" value="1"/>
</dbReference>
<dbReference type="Pfam" id="PF11001">
    <property type="entry name" value="AFUB_07903_YDR124W_hel"/>
    <property type="match status" value="1"/>
</dbReference>
<evidence type="ECO:0000313" key="4">
    <source>
        <dbReference type="Proteomes" id="UP000294847"/>
    </source>
</evidence>
<protein>
    <recommendedName>
        <fullName evidence="2">Subtelomeric hrmA-associated cluster protein AFUB-079030/YDR124W-like helical bundle domain-containing protein</fullName>
    </recommendedName>
</protein>
<feature type="region of interest" description="Disordered" evidence="1">
    <location>
        <begin position="642"/>
        <end position="704"/>
    </location>
</feature>
<reference evidence="3 4" key="1">
    <citation type="journal article" date="2019" name="Mol. Biol. Evol.">
        <title>Blast fungal genomes show frequent chromosomal changes, gene gains and losses, and effector gene turnover.</title>
        <authorList>
            <person name="Gomez Luciano L.B."/>
            <person name="Jason Tsai I."/>
            <person name="Chuma I."/>
            <person name="Tosa Y."/>
            <person name="Chen Y.H."/>
            <person name="Li J.Y."/>
            <person name="Li M.Y."/>
            <person name="Jade Lu M.Y."/>
            <person name="Nakayashiki H."/>
            <person name="Li W.H."/>
        </authorList>
    </citation>
    <scope>NUCLEOTIDE SEQUENCE [LARGE SCALE GENOMIC DNA]</scope>
    <source>
        <strain evidence="3">MZ5-1-6</strain>
    </source>
</reference>
<feature type="domain" description="Subtelomeric hrmA-associated cluster protein AFUB-079030/YDR124W-like helical bundle" evidence="2">
    <location>
        <begin position="236"/>
        <end position="312"/>
    </location>
</feature>
<proteinExistence type="predicted"/>
<sequence>MGRDYPEQSGKAYYRGQQWDEERTHTTTLAGNYADHGRHGVYFDDGRQAAYAENGRYPGYPDDGRSNAYDDNGRHAWYADNGRYQHLTGSMPIDMALREHCRIPVKRYFLAVQTDDGKMLYMHSQHKLDERDVFNRMGFDALVPERDPRRRNFEAHEYDAYGALGHRGTYARLGHTYDGPDADAWEEGGYVSGPPKARKRHRAQANFRGGPDSATGDSDLTSANTPVPQHRGIVMADHQVIMEFCETRFKNLQQMACKIVAKAWVKLVEPKKQSNHPYTNGDINAPDWWPKPWGPGKDEKVRHKEPDHLWKRGTGFRSIATLSVGREGGGGPEDADTDWIITERIYLLNHILQLIVQPNHKQHPDIQKLKLNVAKLEEATAEALSSFFLDKENPGNARRKVYLKEIFKVAKAQERFLNGEVDGDYKVWVNADDKFTEEMQSGDDHITGTMNQSEEDMRQVQMGRGSAPPSQQSPLKSTMMQPGFPPHGLPSAAGPSGDHTPPPMAHGGGGGEQFLGGVPVRTMNDMPSYQAQEMYPGLSGSRRSSSIYGLTTDYAPGGASGAAALHGMYTAQWSHQGPASATTPTSATGNPAINFAFTSQPQTLPLPAPFVTQAAVQASQHATAAPGAAYMPFAPDSLPKVESASVGGALHSPDGQHASSHHQSHTMNLARHPLPTAPGIMNHAPANYPEYGAHESRHMPRPLS</sequence>
<feature type="compositionally biased region" description="Polar residues" evidence="1">
    <location>
        <begin position="468"/>
        <end position="480"/>
    </location>
</feature>
<organism evidence="3 4">
    <name type="scientific">Pyricularia oryzae</name>
    <name type="common">Rice blast fungus</name>
    <name type="synonym">Magnaporthe oryzae</name>
    <dbReference type="NCBI Taxonomy" id="318829"/>
    <lineage>
        <taxon>Eukaryota</taxon>
        <taxon>Fungi</taxon>
        <taxon>Dikarya</taxon>
        <taxon>Ascomycota</taxon>
        <taxon>Pezizomycotina</taxon>
        <taxon>Sordariomycetes</taxon>
        <taxon>Sordariomycetidae</taxon>
        <taxon>Magnaporthales</taxon>
        <taxon>Pyriculariaceae</taxon>
        <taxon>Pyricularia</taxon>
    </lineage>
</organism>
<evidence type="ECO:0000259" key="2">
    <source>
        <dbReference type="Pfam" id="PF11001"/>
    </source>
</evidence>
<feature type="region of interest" description="Disordered" evidence="1">
    <location>
        <begin position="455"/>
        <end position="511"/>
    </location>
</feature>
<feature type="compositionally biased region" description="Polar residues" evidence="1">
    <location>
        <begin position="215"/>
        <end position="227"/>
    </location>
</feature>